<dbReference type="AlphaFoldDB" id="A0A1S2LYF8"/>
<keyword evidence="1" id="KW-0812">Transmembrane</keyword>
<dbReference type="Proteomes" id="UP000179524">
    <property type="component" value="Unassembled WGS sequence"/>
</dbReference>
<dbReference type="InterPro" id="IPR049500">
    <property type="entry name" value="Peptidase_M50B-like"/>
</dbReference>
<dbReference type="EMBL" id="MLQR01000001">
    <property type="protein sequence ID" value="OIJ17243.1"/>
    <property type="molecule type" value="Genomic_DNA"/>
</dbReference>
<keyword evidence="1" id="KW-1133">Transmembrane helix</keyword>
<feature type="transmembrane region" description="Helical" evidence="1">
    <location>
        <begin position="6"/>
        <end position="26"/>
    </location>
</feature>
<feature type="transmembrane region" description="Helical" evidence="1">
    <location>
        <begin position="124"/>
        <end position="142"/>
    </location>
</feature>
<dbReference type="OrthoDB" id="158445at2"/>
<feature type="transmembrane region" description="Helical" evidence="1">
    <location>
        <begin position="149"/>
        <end position="173"/>
    </location>
</feature>
<organism evidence="2 3">
    <name type="scientific">Anaerobacillus alkalilacustris</name>
    <dbReference type="NCBI Taxonomy" id="393763"/>
    <lineage>
        <taxon>Bacteria</taxon>
        <taxon>Bacillati</taxon>
        <taxon>Bacillota</taxon>
        <taxon>Bacilli</taxon>
        <taxon>Bacillales</taxon>
        <taxon>Bacillaceae</taxon>
        <taxon>Anaerobacillus</taxon>
    </lineage>
</organism>
<reference evidence="2 3" key="1">
    <citation type="submission" date="2016-10" db="EMBL/GenBank/DDBJ databases">
        <title>Draft genome sequences of four alkaliphilic bacteria belonging to the Anaerobacillus genus.</title>
        <authorList>
            <person name="Bassil N.M."/>
            <person name="Lloyd J.R."/>
        </authorList>
    </citation>
    <scope>NUCLEOTIDE SEQUENCE [LARGE SCALE GENOMIC DNA]</scope>
    <source>
        <strain evidence="2 3">DSM 18345</strain>
    </source>
</reference>
<protein>
    <submittedName>
        <fullName evidence="2">Uncharacterized protein</fullName>
    </submittedName>
</protein>
<evidence type="ECO:0000313" key="3">
    <source>
        <dbReference type="Proteomes" id="UP000179524"/>
    </source>
</evidence>
<dbReference type="Pfam" id="PF13398">
    <property type="entry name" value="Peptidase_M50B"/>
    <property type="match status" value="1"/>
</dbReference>
<name>A0A1S2LYF8_9BACI</name>
<evidence type="ECO:0000313" key="2">
    <source>
        <dbReference type="EMBL" id="OIJ17243.1"/>
    </source>
</evidence>
<feature type="transmembrane region" description="Helical" evidence="1">
    <location>
        <begin position="193"/>
        <end position="216"/>
    </location>
</feature>
<sequence>MDLEHIFYYIVAALVICHIPIVRRIFCTINTLVHESGHAIAALITSGKVYSVSLYLNNEGLAEVGTKSWLSRVIVSYAGYTTSSVAAFVSFYFIYSNKLEFIFYGLLGLAIINLILWVRNIFGIIWLCTFIGFSFYIDYHHLFGLKEALVLLSASIILIHSISSAFTIFYLSIFQPSHAGDATSLKIHTFLPAFFWGFIFLFQSLISLYYVIILFIL</sequence>
<accession>A0A1S2LYF8</accession>
<proteinExistence type="predicted"/>
<feature type="transmembrane region" description="Helical" evidence="1">
    <location>
        <begin position="69"/>
        <end position="94"/>
    </location>
</feature>
<gene>
    <name evidence="2" type="ORF">BKP37_01710</name>
</gene>
<keyword evidence="3" id="KW-1185">Reference proteome</keyword>
<keyword evidence="1" id="KW-0472">Membrane</keyword>
<evidence type="ECO:0000256" key="1">
    <source>
        <dbReference type="SAM" id="Phobius"/>
    </source>
</evidence>
<comment type="caution">
    <text evidence="2">The sequence shown here is derived from an EMBL/GenBank/DDBJ whole genome shotgun (WGS) entry which is preliminary data.</text>
</comment>